<dbReference type="PROSITE" id="PS00233">
    <property type="entry name" value="CHIT_BIND_RR_1"/>
    <property type="match status" value="1"/>
</dbReference>
<organism evidence="3 4">
    <name type="scientific">Allacma fusca</name>
    <dbReference type="NCBI Taxonomy" id="39272"/>
    <lineage>
        <taxon>Eukaryota</taxon>
        <taxon>Metazoa</taxon>
        <taxon>Ecdysozoa</taxon>
        <taxon>Arthropoda</taxon>
        <taxon>Hexapoda</taxon>
        <taxon>Collembola</taxon>
        <taxon>Symphypleona</taxon>
        <taxon>Sminthuridae</taxon>
        <taxon>Allacma</taxon>
    </lineage>
</organism>
<evidence type="ECO:0000313" key="3">
    <source>
        <dbReference type="EMBL" id="CAG7786266.1"/>
    </source>
</evidence>
<comment type="caution">
    <text evidence="3">The sequence shown here is derived from an EMBL/GenBank/DDBJ whole genome shotgun (WGS) entry which is preliminary data.</text>
</comment>
<keyword evidence="1 2" id="KW-0193">Cuticle</keyword>
<evidence type="ECO:0000313" key="4">
    <source>
        <dbReference type="Proteomes" id="UP000708208"/>
    </source>
</evidence>
<dbReference type="GO" id="GO:0008010">
    <property type="term" value="F:structural constituent of chitin-based larval cuticle"/>
    <property type="evidence" value="ECO:0007669"/>
    <property type="project" value="TreeGrafter"/>
</dbReference>
<dbReference type="PANTHER" id="PTHR10380:SF173">
    <property type="entry name" value="CUTICULAR PROTEIN 47EF, ISOFORM C-RELATED"/>
    <property type="match status" value="1"/>
</dbReference>
<dbReference type="Pfam" id="PF00379">
    <property type="entry name" value="Chitin_bind_4"/>
    <property type="match status" value="1"/>
</dbReference>
<dbReference type="PROSITE" id="PS51155">
    <property type="entry name" value="CHIT_BIND_RR_2"/>
    <property type="match status" value="1"/>
</dbReference>
<name>A0A8J2P370_9HEXA</name>
<gene>
    <name evidence="3" type="ORF">AFUS01_LOCUS24840</name>
</gene>
<dbReference type="AlphaFoldDB" id="A0A8J2P370"/>
<evidence type="ECO:0000256" key="1">
    <source>
        <dbReference type="ARBA" id="ARBA00022460"/>
    </source>
</evidence>
<evidence type="ECO:0000256" key="2">
    <source>
        <dbReference type="PROSITE-ProRule" id="PRU00497"/>
    </source>
</evidence>
<keyword evidence="4" id="KW-1185">Reference proteome</keyword>
<dbReference type="OrthoDB" id="7255276at2759"/>
<evidence type="ECO:0008006" key="5">
    <source>
        <dbReference type="Google" id="ProtNLM"/>
    </source>
</evidence>
<dbReference type="InterPro" id="IPR031311">
    <property type="entry name" value="CHIT_BIND_RR_consensus"/>
</dbReference>
<proteinExistence type="predicted"/>
<dbReference type="InterPro" id="IPR000618">
    <property type="entry name" value="Insect_cuticle"/>
</dbReference>
<dbReference type="PANTHER" id="PTHR10380">
    <property type="entry name" value="CUTICLE PROTEIN"/>
    <property type="match status" value="1"/>
</dbReference>
<accession>A0A8J2P370</accession>
<dbReference type="EMBL" id="CAJVCH010313790">
    <property type="protein sequence ID" value="CAG7786266.1"/>
    <property type="molecule type" value="Genomic_DNA"/>
</dbReference>
<reference evidence="3" key="1">
    <citation type="submission" date="2021-06" db="EMBL/GenBank/DDBJ databases">
        <authorList>
            <person name="Hodson N. C."/>
            <person name="Mongue J. A."/>
            <person name="Jaron S. K."/>
        </authorList>
    </citation>
    <scope>NUCLEOTIDE SEQUENCE</scope>
</reference>
<dbReference type="InterPro" id="IPR050468">
    <property type="entry name" value="Cuticle_Struct_Prot"/>
</dbReference>
<dbReference type="GO" id="GO:0062129">
    <property type="term" value="C:chitin-based extracellular matrix"/>
    <property type="evidence" value="ECO:0007669"/>
    <property type="project" value="TreeGrafter"/>
</dbReference>
<dbReference type="Proteomes" id="UP000708208">
    <property type="component" value="Unassembled WGS sequence"/>
</dbReference>
<sequence length="71" mass="7864">MILQFFFSYALSDGTNREETGEFTPIDAETGIQKITGVISWTAPDGQVITLRYVADEKGYQPVGDHLPKAQ</sequence>
<protein>
    <recommendedName>
        <fullName evidence="5">Cuticle protein</fullName>
    </recommendedName>
</protein>